<evidence type="ECO:0000259" key="1">
    <source>
        <dbReference type="Pfam" id="PF08398"/>
    </source>
</evidence>
<dbReference type="InterPro" id="IPR036444">
    <property type="entry name" value="PLipase_A2_dom_sf"/>
</dbReference>
<comment type="caution">
    <text evidence="2">The sequence shown here is derived from an EMBL/GenBank/DDBJ whole genome shotgun (WGS) entry which is preliminary data.</text>
</comment>
<dbReference type="STRING" id="1462526.BN990_00304"/>
<proteinExistence type="predicted"/>
<keyword evidence="3" id="KW-1185">Reference proteome</keyword>
<evidence type="ECO:0000313" key="3">
    <source>
        <dbReference type="Proteomes" id="UP000028875"/>
    </source>
</evidence>
<dbReference type="GO" id="GO:0005198">
    <property type="term" value="F:structural molecule activity"/>
    <property type="evidence" value="ECO:0007669"/>
    <property type="project" value="InterPro"/>
</dbReference>
<dbReference type="eggNOG" id="ENOG50335PR">
    <property type="taxonomic scope" value="Bacteria"/>
</dbReference>
<dbReference type="EMBL" id="CCDP010000001">
    <property type="protein sequence ID" value="CDQ38037.1"/>
    <property type="molecule type" value="Genomic_DNA"/>
</dbReference>
<accession>A0A024Q6Y6</accession>
<dbReference type="Pfam" id="PF08398">
    <property type="entry name" value="Phospholip_A2_4"/>
    <property type="match status" value="1"/>
</dbReference>
<dbReference type="AlphaFoldDB" id="A0A024Q6Y6"/>
<dbReference type="GO" id="GO:0050482">
    <property type="term" value="P:arachidonate secretion"/>
    <property type="evidence" value="ECO:0007669"/>
    <property type="project" value="InterPro"/>
</dbReference>
<dbReference type="Gene3D" id="1.20.90.10">
    <property type="entry name" value="Phospholipase A2 domain"/>
    <property type="match status" value="1"/>
</dbReference>
<dbReference type="RefSeq" id="WP_021290088.1">
    <property type="nucleotide sequence ID" value="NZ_BNER01000001.1"/>
</dbReference>
<reference evidence="3" key="2">
    <citation type="submission" date="2014-05" db="EMBL/GenBank/DDBJ databases">
        <title>Draft genome sequence of Virgibacillus massiliensis Vm-5.</title>
        <authorList>
            <person name="Khelaifia S."/>
            <person name="Croce O."/>
            <person name="Lagier J.C."/>
            <person name="Raoult D."/>
        </authorList>
    </citation>
    <scope>NUCLEOTIDE SEQUENCE [LARGE SCALE GENOMIC DNA]</scope>
    <source>
        <strain evidence="3">Vm-5</strain>
    </source>
</reference>
<evidence type="ECO:0000313" key="2">
    <source>
        <dbReference type="EMBL" id="CDQ38037.1"/>
    </source>
</evidence>
<dbReference type="OrthoDB" id="5125543at2"/>
<feature type="domain" description="Phospholipase A2-like" evidence="1">
    <location>
        <begin position="16"/>
        <end position="54"/>
    </location>
</feature>
<reference evidence="2 3" key="1">
    <citation type="submission" date="2014-03" db="EMBL/GenBank/DDBJ databases">
        <authorList>
            <person name="Urmite Genomes U."/>
        </authorList>
    </citation>
    <scope>NUCLEOTIDE SEQUENCE [LARGE SCALE GENOMIC DNA]</scope>
    <source>
        <strain evidence="2 3">Vm-5</strain>
    </source>
</reference>
<name>A0A024Q6Y6_9BACI</name>
<organism evidence="2 3">
    <name type="scientific">Virgibacillus massiliensis</name>
    <dbReference type="NCBI Taxonomy" id="1462526"/>
    <lineage>
        <taxon>Bacteria</taxon>
        <taxon>Bacillati</taxon>
        <taxon>Bacillota</taxon>
        <taxon>Bacilli</taxon>
        <taxon>Bacillales</taxon>
        <taxon>Bacillaceae</taxon>
        <taxon>Virgibacillus</taxon>
    </lineage>
</organism>
<dbReference type="GO" id="GO:0004623">
    <property type="term" value="F:phospholipase A2 activity"/>
    <property type="evidence" value="ECO:0007669"/>
    <property type="project" value="InterPro"/>
</dbReference>
<dbReference type="SUPFAM" id="SSF48619">
    <property type="entry name" value="Phospholipase A2, PLA2"/>
    <property type="match status" value="1"/>
</dbReference>
<dbReference type="Proteomes" id="UP000028875">
    <property type="component" value="Unassembled WGS sequence"/>
</dbReference>
<dbReference type="GO" id="GO:0006644">
    <property type="term" value="P:phospholipid metabolic process"/>
    <property type="evidence" value="ECO:0007669"/>
    <property type="project" value="InterPro"/>
</dbReference>
<sequence>MRRDRAFSRPGFCFPRGYRWCGPGCSGPGTPINDVDAVCKAHDECYQRYGDPCKCDQIFMDQLRAKINPRTEKGRHARTLYNYMRLQSAFTCGFGFTKRHG</sequence>
<dbReference type="InterPro" id="IPR013607">
    <property type="entry name" value="Phospholipase_A2-like"/>
</dbReference>
<protein>
    <recommendedName>
        <fullName evidence="1">Phospholipase A2-like domain-containing protein</fullName>
    </recommendedName>
</protein>
<gene>
    <name evidence="2" type="ORF">BN990_00304</name>
</gene>